<dbReference type="OrthoDB" id="6312934at2"/>
<dbReference type="EMBL" id="JNGI01000007">
    <property type="protein sequence ID" value="KNC95748.1"/>
    <property type="molecule type" value="Genomic_DNA"/>
</dbReference>
<dbReference type="Proteomes" id="UP000037393">
    <property type="component" value="Unassembled WGS sequence"/>
</dbReference>
<organism evidence="1 2">
    <name type="scientific">Trabulsiella odontotermitis</name>
    <dbReference type="NCBI Taxonomy" id="379893"/>
    <lineage>
        <taxon>Bacteria</taxon>
        <taxon>Pseudomonadati</taxon>
        <taxon>Pseudomonadota</taxon>
        <taxon>Gammaproteobacteria</taxon>
        <taxon>Enterobacterales</taxon>
        <taxon>Enterobacteriaceae</taxon>
        <taxon>Trabulsiella</taxon>
    </lineage>
</organism>
<accession>A0A0L0H4V6</accession>
<reference evidence="1 2" key="1">
    <citation type="journal article" date="2015" name="Appl. Environ. Microbiol.">
        <title>The Enterobacterium Trabulsiella odontotermitis Presents Novel Adaptations Related to Its Association with Fungus-Growing Termites.</title>
        <authorList>
            <person name="Sapountzis P."/>
            <person name="Gruntjes T."/>
            <person name="Otani S."/>
            <person name="Estevez J."/>
            <person name="da Costa R.R."/>
            <person name="Plunkett G.3rd."/>
            <person name="Perna N.T."/>
            <person name="Poulsen M."/>
        </authorList>
    </citation>
    <scope>NUCLEOTIDE SEQUENCE [LARGE SCALE GENOMIC DNA]</scope>
    <source>
        <strain evidence="1 2">12</strain>
    </source>
</reference>
<keyword evidence="2" id="KW-1185">Reference proteome</keyword>
<dbReference type="Pfam" id="PF05926">
    <property type="entry name" value="Phage_GPL"/>
    <property type="match status" value="1"/>
</dbReference>
<evidence type="ECO:0000313" key="1">
    <source>
        <dbReference type="EMBL" id="KNC95748.1"/>
    </source>
</evidence>
<dbReference type="PATRIC" id="fig|379893.4.peg.4417"/>
<gene>
    <name evidence="1" type="ORF">GM31_21795</name>
</gene>
<name>A0A0L0H4V6_9ENTR</name>
<dbReference type="InterPro" id="IPR009225">
    <property type="entry name" value="Phage_head_completion_GpL"/>
</dbReference>
<dbReference type="RefSeq" id="WP_049855572.1">
    <property type="nucleotide sequence ID" value="NZ_JNGI01000007.1"/>
</dbReference>
<proteinExistence type="predicted"/>
<sequence>MFSGLPQDYSSITVTNDGWWPDTDVADFQSQRSIPASIKTETVASALLMAIGEANAELAAYQSAQRAKGFSSAKDVTGPSAGGVNQLCAQYLKIIFARAKAELMGEITSAEREKANPGQQSEDTRDRLLAEASFAIRNIMGHPRVTVDLI</sequence>
<comment type="caution">
    <text evidence="1">The sequence shown here is derived from an EMBL/GenBank/DDBJ whole genome shotgun (WGS) entry which is preliminary data.</text>
</comment>
<protein>
    <submittedName>
        <fullName evidence="1">Head completion protein</fullName>
    </submittedName>
</protein>
<dbReference type="AlphaFoldDB" id="A0A0L0H4V6"/>
<evidence type="ECO:0000313" key="2">
    <source>
        <dbReference type="Proteomes" id="UP000037393"/>
    </source>
</evidence>